<proteinExistence type="predicted"/>
<organism evidence="1 2">
    <name type="scientific">Cecembia rubra</name>
    <dbReference type="NCBI Taxonomy" id="1485585"/>
    <lineage>
        <taxon>Bacteria</taxon>
        <taxon>Pseudomonadati</taxon>
        <taxon>Bacteroidota</taxon>
        <taxon>Cytophagia</taxon>
        <taxon>Cytophagales</taxon>
        <taxon>Cyclobacteriaceae</taxon>
        <taxon>Cecembia</taxon>
    </lineage>
</organism>
<accession>A0A2P8DNK6</accession>
<keyword evidence="2" id="KW-1185">Reference proteome</keyword>
<protein>
    <submittedName>
        <fullName evidence="1">Uncharacterized protein</fullName>
    </submittedName>
</protein>
<reference evidence="1 2" key="1">
    <citation type="submission" date="2018-03" db="EMBL/GenBank/DDBJ databases">
        <title>Genomic Encyclopedia of Archaeal and Bacterial Type Strains, Phase II (KMG-II): from individual species to whole genera.</title>
        <authorList>
            <person name="Goeker M."/>
        </authorList>
    </citation>
    <scope>NUCLEOTIDE SEQUENCE [LARGE SCALE GENOMIC DNA]</scope>
    <source>
        <strain evidence="1 2">DSM 28057</strain>
    </source>
</reference>
<dbReference type="OrthoDB" id="883353at2"/>
<dbReference type="RefSeq" id="WP_106569022.1">
    <property type="nucleotide sequence ID" value="NZ_PYGF01000018.1"/>
</dbReference>
<comment type="caution">
    <text evidence="1">The sequence shown here is derived from an EMBL/GenBank/DDBJ whole genome shotgun (WGS) entry which is preliminary data.</text>
</comment>
<name>A0A2P8DNK6_9BACT</name>
<gene>
    <name evidence="1" type="ORF">CLV48_11857</name>
</gene>
<evidence type="ECO:0000313" key="2">
    <source>
        <dbReference type="Proteomes" id="UP000240708"/>
    </source>
</evidence>
<dbReference type="Proteomes" id="UP000240708">
    <property type="component" value="Unassembled WGS sequence"/>
</dbReference>
<dbReference type="EMBL" id="PYGF01000018">
    <property type="protein sequence ID" value="PSK98770.1"/>
    <property type="molecule type" value="Genomic_DNA"/>
</dbReference>
<dbReference type="AlphaFoldDB" id="A0A2P8DNK6"/>
<sequence length="203" mass="23400">MKTLIKVLIVVIGCASCQTKEQEEIASLLGAIFERDVVRGDSVYLIQDAVLDWEGYLEGSQCDFEWLEDFMGSNSFNKIEVSTIYTEKDVELICNEIGKTYKFLPTQLHPQISLVAKERIDKMIASLEENVKRGGPIYITEEMDKFRYYEKLSKPIFTKNYRYAIIYRQSVCFPILCVGPVLTIYEKIDGTWKPIAGQNFYLV</sequence>
<evidence type="ECO:0000313" key="1">
    <source>
        <dbReference type="EMBL" id="PSK98770.1"/>
    </source>
</evidence>